<proteinExistence type="predicted"/>
<reference evidence="1" key="1">
    <citation type="journal article" date="2021" name="J Fungi (Basel)">
        <title>Genomic and Metabolomic Analyses of the Marine Fungus Emericellopsis cladophorae: Insights into Saltwater Adaptability Mechanisms and Its Biosynthetic Potential.</title>
        <authorList>
            <person name="Goncalves M.F.M."/>
            <person name="Hilario S."/>
            <person name="Van de Peer Y."/>
            <person name="Esteves A.C."/>
            <person name="Alves A."/>
        </authorList>
    </citation>
    <scope>NUCLEOTIDE SEQUENCE</scope>
    <source>
        <strain evidence="1">MUM 19.33</strain>
    </source>
</reference>
<evidence type="ECO:0000313" key="2">
    <source>
        <dbReference type="Proteomes" id="UP001055219"/>
    </source>
</evidence>
<evidence type="ECO:0000313" key="1">
    <source>
        <dbReference type="EMBL" id="KAI6783832.1"/>
    </source>
</evidence>
<sequence>MEPHDRRTIRSFRTYQDVREDFIVAQDEEPPEAALQELAMLEPRLGDMNNFSDFFAAQLCAMLDPSMFWGLLSLLISLVVQHAVRDIEDTLVRMDRSQPYTRGSIRTTRFFNRDEVIEKIEQHLGNRESTSSLRALALYECRWLIIYYNVKAAELLRNYWPLSGSKGQVLITTRNHSLSFDPADIGIEILPWDTDTCSKFLLHLLAGQISARFLANETKSACSLAERLSGHALALSNMCGLIHRRSWSISELVERSTIDRETSKMASKLVGSYLSKAFGPSDTAWYLDVDREGASLPFGYPMLTVRSPRLSSSTGELLTLALIKKGRYAREFSVHSLIVSQFHRFLKPEDRQKAFFEASILMYNVFPKKPKQAGATRANFYNVWDKCQLLLQHLLQLRTSFVKERKWNSSFSACRETCELWVQCQR</sequence>
<dbReference type="EMBL" id="JAGIXG020000006">
    <property type="protein sequence ID" value="KAI6783832.1"/>
    <property type="molecule type" value="Genomic_DNA"/>
</dbReference>
<dbReference type="OrthoDB" id="4748888at2759"/>
<accession>A0A9Q0BFU7</accession>
<dbReference type="RefSeq" id="XP_051364688.1">
    <property type="nucleotide sequence ID" value="XM_051503734.1"/>
</dbReference>
<reference evidence="1" key="2">
    <citation type="submission" date="2022-07" db="EMBL/GenBank/DDBJ databases">
        <authorList>
            <person name="Goncalves M.F.M."/>
            <person name="Hilario S."/>
            <person name="Van De Peer Y."/>
            <person name="Esteves A.C."/>
            <person name="Alves A."/>
        </authorList>
    </citation>
    <scope>NUCLEOTIDE SEQUENCE</scope>
    <source>
        <strain evidence="1">MUM 19.33</strain>
    </source>
</reference>
<comment type="caution">
    <text evidence="1">The sequence shown here is derived from an EMBL/GenBank/DDBJ whole genome shotgun (WGS) entry which is preliminary data.</text>
</comment>
<dbReference type="Proteomes" id="UP001055219">
    <property type="component" value="Unassembled WGS sequence"/>
</dbReference>
<organism evidence="1 2">
    <name type="scientific">Emericellopsis cladophorae</name>
    <dbReference type="NCBI Taxonomy" id="2686198"/>
    <lineage>
        <taxon>Eukaryota</taxon>
        <taxon>Fungi</taxon>
        <taxon>Dikarya</taxon>
        <taxon>Ascomycota</taxon>
        <taxon>Pezizomycotina</taxon>
        <taxon>Sordariomycetes</taxon>
        <taxon>Hypocreomycetidae</taxon>
        <taxon>Hypocreales</taxon>
        <taxon>Bionectriaceae</taxon>
        <taxon>Emericellopsis</taxon>
    </lineage>
</organism>
<dbReference type="AlphaFoldDB" id="A0A9Q0BFU7"/>
<protein>
    <submittedName>
        <fullName evidence="1">Uncharacterized protein</fullName>
    </submittedName>
</protein>
<keyword evidence="2" id="KW-1185">Reference proteome</keyword>
<gene>
    <name evidence="1" type="ORF">J7T54_001708</name>
</gene>
<dbReference type="GeneID" id="75828225"/>
<name>A0A9Q0BFU7_9HYPO</name>